<name>A0ABQ5CYI8_9ASTR</name>
<accession>A0ABQ5CYI8</accession>
<dbReference type="InterPro" id="IPR021109">
    <property type="entry name" value="Peptidase_aspartic_dom_sf"/>
</dbReference>
<comment type="caution">
    <text evidence="1">The sequence shown here is derived from an EMBL/GenBank/DDBJ whole genome shotgun (WGS) entry which is preliminary data.</text>
</comment>
<dbReference type="PANTHER" id="PTHR33067:SF9">
    <property type="entry name" value="RNA-DIRECTED DNA POLYMERASE"/>
    <property type="match status" value="1"/>
</dbReference>
<dbReference type="PANTHER" id="PTHR33067">
    <property type="entry name" value="RNA-DIRECTED DNA POLYMERASE-RELATED"/>
    <property type="match status" value="1"/>
</dbReference>
<dbReference type="EMBL" id="BQNB010014767">
    <property type="protein sequence ID" value="GJT32151.1"/>
    <property type="molecule type" value="Genomic_DNA"/>
</dbReference>
<keyword evidence="1" id="KW-0695">RNA-directed DNA polymerase</keyword>
<sequence>MISLIQPGNRVDVFVKVGTFFFPADFVVVDYVADSRVPLILGRPFLRTARALIDVHGEEMTLRHDDQSVTFKVEFVQEVLENYESSIPTSIRNLCSILVSIFNSTSEEEVIFLMERDIKLLKMMIHIPPGVEGHL</sequence>
<keyword evidence="1" id="KW-0548">Nucleotidyltransferase</keyword>
<dbReference type="GO" id="GO:0003964">
    <property type="term" value="F:RNA-directed DNA polymerase activity"/>
    <property type="evidence" value="ECO:0007669"/>
    <property type="project" value="UniProtKB-KW"/>
</dbReference>
<keyword evidence="1" id="KW-0808">Transferase</keyword>
<gene>
    <name evidence="1" type="ORF">Tco_0922570</name>
</gene>
<organism evidence="1 2">
    <name type="scientific">Tanacetum coccineum</name>
    <dbReference type="NCBI Taxonomy" id="301880"/>
    <lineage>
        <taxon>Eukaryota</taxon>
        <taxon>Viridiplantae</taxon>
        <taxon>Streptophyta</taxon>
        <taxon>Embryophyta</taxon>
        <taxon>Tracheophyta</taxon>
        <taxon>Spermatophyta</taxon>
        <taxon>Magnoliopsida</taxon>
        <taxon>eudicotyledons</taxon>
        <taxon>Gunneridae</taxon>
        <taxon>Pentapetalae</taxon>
        <taxon>asterids</taxon>
        <taxon>campanulids</taxon>
        <taxon>Asterales</taxon>
        <taxon>Asteraceae</taxon>
        <taxon>Asteroideae</taxon>
        <taxon>Anthemideae</taxon>
        <taxon>Anthemidinae</taxon>
        <taxon>Tanacetum</taxon>
    </lineage>
</organism>
<evidence type="ECO:0000313" key="1">
    <source>
        <dbReference type="EMBL" id="GJT32151.1"/>
    </source>
</evidence>
<reference evidence="1" key="1">
    <citation type="journal article" date="2022" name="Int. J. Mol. Sci.">
        <title>Draft Genome of Tanacetum Coccineum: Genomic Comparison of Closely Related Tanacetum-Family Plants.</title>
        <authorList>
            <person name="Yamashiro T."/>
            <person name="Shiraishi A."/>
            <person name="Nakayama K."/>
            <person name="Satake H."/>
        </authorList>
    </citation>
    <scope>NUCLEOTIDE SEQUENCE</scope>
</reference>
<protein>
    <submittedName>
        <fullName evidence="1">Reverse transcriptase domain-containing protein</fullName>
    </submittedName>
</protein>
<proteinExistence type="predicted"/>
<keyword evidence="2" id="KW-1185">Reference proteome</keyword>
<reference evidence="1" key="2">
    <citation type="submission" date="2022-01" db="EMBL/GenBank/DDBJ databases">
        <authorList>
            <person name="Yamashiro T."/>
            <person name="Shiraishi A."/>
            <person name="Satake H."/>
            <person name="Nakayama K."/>
        </authorList>
    </citation>
    <scope>NUCLEOTIDE SEQUENCE</scope>
</reference>
<evidence type="ECO:0000313" key="2">
    <source>
        <dbReference type="Proteomes" id="UP001151760"/>
    </source>
</evidence>
<dbReference type="Proteomes" id="UP001151760">
    <property type="component" value="Unassembled WGS sequence"/>
</dbReference>
<dbReference type="Gene3D" id="2.40.70.10">
    <property type="entry name" value="Acid Proteases"/>
    <property type="match status" value="1"/>
</dbReference>